<sequence length="166" mass="17683">MASNEQHDQEQPTTTTAASSAINMALLQLQLGCSKHDISNIPPAATTNESPSERRERMRPVLNKLHEDCDLDGGMECPAVVAARGTFESVVKNLLDVSIGIAARAGRAEITREDVATAVTFFDSRGRPRTEPGTGEDGEGESDQTSGERIDAIGDGDNDGDNTEVK</sequence>
<evidence type="ECO:0000313" key="3">
    <source>
        <dbReference type="Proteomes" id="UP001358417"/>
    </source>
</evidence>
<keyword evidence="3" id="KW-1185">Reference proteome</keyword>
<evidence type="ECO:0000256" key="1">
    <source>
        <dbReference type="SAM" id="MobiDB-lite"/>
    </source>
</evidence>
<evidence type="ECO:0000313" key="2">
    <source>
        <dbReference type="EMBL" id="KAK5064380.1"/>
    </source>
</evidence>
<dbReference type="RefSeq" id="XP_064711704.1">
    <property type="nucleotide sequence ID" value="XM_064843844.1"/>
</dbReference>
<gene>
    <name evidence="2" type="ORF">LTR84_000213</name>
</gene>
<protein>
    <recommendedName>
        <fullName evidence="4">Transcription factor CBF/NF-Y/archaeal histone domain-containing protein</fullName>
    </recommendedName>
</protein>
<accession>A0AAV9NTX9</accession>
<dbReference type="Proteomes" id="UP001358417">
    <property type="component" value="Unassembled WGS sequence"/>
</dbReference>
<feature type="region of interest" description="Disordered" evidence="1">
    <location>
        <begin position="122"/>
        <end position="166"/>
    </location>
</feature>
<reference evidence="2 3" key="1">
    <citation type="submission" date="2023-08" db="EMBL/GenBank/DDBJ databases">
        <title>Black Yeasts Isolated from many extreme environments.</title>
        <authorList>
            <person name="Coleine C."/>
            <person name="Stajich J.E."/>
            <person name="Selbmann L."/>
        </authorList>
    </citation>
    <scope>NUCLEOTIDE SEQUENCE [LARGE SCALE GENOMIC DNA]</scope>
    <source>
        <strain evidence="2 3">CCFEE 5792</strain>
    </source>
</reference>
<dbReference type="AlphaFoldDB" id="A0AAV9NTX9"/>
<feature type="compositionally biased region" description="Acidic residues" evidence="1">
    <location>
        <begin position="154"/>
        <end position="166"/>
    </location>
</feature>
<name>A0AAV9NTX9_9EURO</name>
<dbReference type="EMBL" id="JAVRRD010000001">
    <property type="protein sequence ID" value="KAK5064380.1"/>
    <property type="molecule type" value="Genomic_DNA"/>
</dbReference>
<comment type="caution">
    <text evidence="2">The sequence shown here is derived from an EMBL/GenBank/DDBJ whole genome shotgun (WGS) entry which is preliminary data.</text>
</comment>
<dbReference type="GeneID" id="89968435"/>
<proteinExistence type="predicted"/>
<organism evidence="2 3">
    <name type="scientific">Exophiala bonariae</name>
    <dbReference type="NCBI Taxonomy" id="1690606"/>
    <lineage>
        <taxon>Eukaryota</taxon>
        <taxon>Fungi</taxon>
        <taxon>Dikarya</taxon>
        <taxon>Ascomycota</taxon>
        <taxon>Pezizomycotina</taxon>
        <taxon>Eurotiomycetes</taxon>
        <taxon>Chaetothyriomycetidae</taxon>
        <taxon>Chaetothyriales</taxon>
        <taxon>Herpotrichiellaceae</taxon>
        <taxon>Exophiala</taxon>
    </lineage>
</organism>
<evidence type="ECO:0008006" key="4">
    <source>
        <dbReference type="Google" id="ProtNLM"/>
    </source>
</evidence>